<dbReference type="EMBL" id="CM017615">
    <property type="protein sequence ID" value="TYI24042.1"/>
    <property type="molecule type" value="Genomic_DNA"/>
</dbReference>
<dbReference type="Proteomes" id="UP000322667">
    <property type="component" value="Chromosome A06"/>
</dbReference>
<dbReference type="AlphaFoldDB" id="A0A5D2Q7J4"/>
<proteinExistence type="predicted"/>
<organism evidence="1 2">
    <name type="scientific">Gossypium tomentosum</name>
    <name type="common">Hawaiian cotton</name>
    <name type="synonym">Gossypium sandvicense</name>
    <dbReference type="NCBI Taxonomy" id="34277"/>
    <lineage>
        <taxon>Eukaryota</taxon>
        <taxon>Viridiplantae</taxon>
        <taxon>Streptophyta</taxon>
        <taxon>Embryophyta</taxon>
        <taxon>Tracheophyta</taxon>
        <taxon>Spermatophyta</taxon>
        <taxon>Magnoliopsida</taxon>
        <taxon>eudicotyledons</taxon>
        <taxon>Gunneridae</taxon>
        <taxon>Pentapetalae</taxon>
        <taxon>rosids</taxon>
        <taxon>malvids</taxon>
        <taxon>Malvales</taxon>
        <taxon>Malvaceae</taxon>
        <taxon>Malvoideae</taxon>
        <taxon>Gossypium</taxon>
    </lineage>
</organism>
<sequence length="63" mass="7327">MLGENVTIKHHLYLIFNHSLIAHGTPKRKRLALSMILTRYWMIRPTVAHDNDASKLSLDQIFV</sequence>
<keyword evidence="2" id="KW-1185">Reference proteome</keyword>
<protein>
    <submittedName>
        <fullName evidence="1">Uncharacterized protein</fullName>
    </submittedName>
</protein>
<gene>
    <name evidence="1" type="ORF">ES332_A06G206100v1</name>
</gene>
<name>A0A5D2Q7J4_GOSTO</name>
<accession>A0A5D2Q7J4</accession>
<evidence type="ECO:0000313" key="1">
    <source>
        <dbReference type="EMBL" id="TYI24042.1"/>
    </source>
</evidence>
<evidence type="ECO:0000313" key="2">
    <source>
        <dbReference type="Proteomes" id="UP000322667"/>
    </source>
</evidence>
<reference evidence="1 2" key="1">
    <citation type="submission" date="2019-07" db="EMBL/GenBank/DDBJ databases">
        <title>WGS assembly of Gossypium tomentosum.</title>
        <authorList>
            <person name="Chen Z.J."/>
            <person name="Sreedasyam A."/>
            <person name="Ando A."/>
            <person name="Song Q."/>
            <person name="De L."/>
            <person name="Hulse-Kemp A."/>
            <person name="Ding M."/>
            <person name="Ye W."/>
            <person name="Kirkbride R."/>
            <person name="Jenkins J."/>
            <person name="Plott C."/>
            <person name="Lovell J."/>
            <person name="Lin Y.-M."/>
            <person name="Vaughn R."/>
            <person name="Liu B."/>
            <person name="Li W."/>
            <person name="Simpson S."/>
            <person name="Scheffler B."/>
            <person name="Saski C."/>
            <person name="Grover C."/>
            <person name="Hu G."/>
            <person name="Conover J."/>
            <person name="Carlson J."/>
            <person name="Shu S."/>
            <person name="Boston L."/>
            <person name="Williams M."/>
            <person name="Peterson D."/>
            <person name="Mcgee K."/>
            <person name="Jones D."/>
            <person name="Wendel J."/>
            <person name="Stelly D."/>
            <person name="Grimwood J."/>
            <person name="Schmutz J."/>
        </authorList>
    </citation>
    <scope>NUCLEOTIDE SEQUENCE [LARGE SCALE GENOMIC DNA]</scope>
    <source>
        <strain evidence="1">7179.01</strain>
    </source>
</reference>